<gene>
    <name evidence="3" type="ORF">GCM10023235_08740</name>
</gene>
<dbReference type="Pfam" id="PF13577">
    <property type="entry name" value="SnoaL_4"/>
    <property type="match status" value="1"/>
</dbReference>
<dbReference type="InterPro" id="IPR032710">
    <property type="entry name" value="NTF2-like_dom_sf"/>
</dbReference>
<reference evidence="4" key="1">
    <citation type="journal article" date="2019" name="Int. J. Syst. Evol. Microbiol.">
        <title>The Global Catalogue of Microorganisms (GCM) 10K type strain sequencing project: providing services to taxonomists for standard genome sequencing and annotation.</title>
        <authorList>
            <consortium name="The Broad Institute Genomics Platform"/>
            <consortium name="The Broad Institute Genome Sequencing Center for Infectious Disease"/>
            <person name="Wu L."/>
            <person name="Ma J."/>
        </authorList>
    </citation>
    <scope>NUCLEOTIDE SEQUENCE [LARGE SCALE GENOMIC DNA]</scope>
    <source>
        <strain evidence="4">JCM 13006</strain>
    </source>
</reference>
<evidence type="ECO:0000313" key="3">
    <source>
        <dbReference type="EMBL" id="GAA4836138.1"/>
    </source>
</evidence>
<feature type="domain" description="SnoaL-like" evidence="2">
    <location>
        <begin position="10"/>
        <end position="138"/>
    </location>
</feature>
<dbReference type="EMBL" id="BAABIS010000001">
    <property type="protein sequence ID" value="GAA4836138.1"/>
    <property type="molecule type" value="Genomic_DNA"/>
</dbReference>
<dbReference type="InterPro" id="IPR037401">
    <property type="entry name" value="SnoaL-like"/>
</dbReference>
<proteinExistence type="predicted"/>
<organism evidence="3 4">
    <name type="scientific">Kitasatospora terrestris</name>
    <dbReference type="NCBI Taxonomy" id="258051"/>
    <lineage>
        <taxon>Bacteria</taxon>
        <taxon>Bacillati</taxon>
        <taxon>Actinomycetota</taxon>
        <taxon>Actinomycetes</taxon>
        <taxon>Kitasatosporales</taxon>
        <taxon>Streptomycetaceae</taxon>
        <taxon>Kitasatospora</taxon>
    </lineage>
</organism>
<sequence>MDDEIMTPVERLLAERACERLIVDFIHRLDLGDPSSVADLFTPDGYWHWPHGDRRIEGREALRRYFASRPADRLSRRLMTNILVTVESGTTARAVSYMTTYRVDGYTGGMIEPRLPVNVGHYEDTFRKVSSAWLLTGRTVFLPFGADTERLPTAQAPRSSRDGAPRRPSPTESGGGEPRGVDAGGVGHDGRTVLPSRS</sequence>
<dbReference type="SUPFAM" id="SSF54427">
    <property type="entry name" value="NTF2-like"/>
    <property type="match status" value="1"/>
</dbReference>
<evidence type="ECO:0000259" key="2">
    <source>
        <dbReference type="Pfam" id="PF13577"/>
    </source>
</evidence>
<dbReference type="CDD" id="cd00531">
    <property type="entry name" value="NTF2_like"/>
    <property type="match status" value="1"/>
</dbReference>
<evidence type="ECO:0000256" key="1">
    <source>
        <dbReference type="SAM" id="MobiDB-lite"/>
    </source>
</evidence>
<dbReference type="Proteomes" id="UP001501752">
    <property type="component" value="Unassembled WGS sequence"/>
</dbReference>
<dbReference type="Gene3D" id="3.10.450.50">
    <property type="match status" value="1"/>
</dbReference>
<keyword evidence="4" id="KW-1185">Reference proteome</keyword>
<accession>A0ABP9DC85</accession>
<feature type="region of interest" description="Disordered" evidence="1">
    <location>
        <begin position="149"/>
        <end position="198"/>
    </location>
</feature>
<comment type="caution">
    <text evidence="3">The sequence shown here is derived from an EMBL/GenBank/DDBJ whole genome shotgun (WGS) entry which is preliminary data.</text>
</comment>
<name>A0ABP9DC85_9ACTN</name>
<evidence type="ECO:0000313" key="4">
    <source>
        <dbReference type="Proteomes" id="UP001501752"/>
    </source>
</evidence>
<protein>
    <recommendedName>
        <fullName evidence="2">SnoaL-like domain-containing protein</fullName>
    </recommendedName>
</protein>
<feature type="compositionally biased region" description="Gly residues" evidence="1">
    <location>
        <begin position="173"/>
        <end position="187"/>
    </location>
</feature>